<dbReference type="InterPro" id="IPR005122">
    <property type="entry name" value="Uracil-DNA_glycosylase-like"/>
</dbReference>
<keyword evidence="13" id="KW-0326">Glycosidase</keyword>
<proteinExistence type="inferred from homology"/>
<evidence type="ECO:0000256" key="11">
    <source>
        <dbReference type="RuleBase" id="RU003780"/>
    </source>
</evidence>
<dbReference type="InterPro" id="IPR036895">
    <property type="entry name" value="Uracil-DNA_glycosylase-like_sf"/>
</dbReference>
<dbReference type="SMART" id="SM00987">
    <property type="entry name" value="UreE_C"/>
    <property type="match status" value="1"/>
</dbReference>
<evidence type="ECO:0000256" key="2">
    <source>
        <dbReference type="ARBA" id="ARBA00002631"/>
    </source>
</evidence>
<dbReference type="SUPFAM" id="SSF52141">
    <property type="entry name" value="Uracil-DNA glycosylase-like"/>
    <property type="match status" value="1"/>
</dbReference>
<dbReference type="Gene3D" id="3.40.470.10">
    <property type="entry name" value="Uracil-DNA glycosylase-like domain"/>
    <property type="match status" value="1"/>
</dbReference>
<evidence type="ECO:0000256" key="8">
    <source>
        <dbReference type="ARBA" id="ARBA00023204"/>
    </source>
</evidence>
<organism evidence="13 14">
    <name type="scientific">Lactococcus muris</name>
    <dbReference type="NCBI Taxonomy" id="2941330"/>
    <lineage>
        <taxon>Bacteria</taxon>
        <taxon>Bacillati</taxon>
        <taxon>Bacillota</taxon>
        <taxon>Bacilli</taxon>
        <taxon>Lactobacillales</taxon>
        <taxon>Streptococcaceae</taxon>
        <taxon>Lactococcus</taxon>
    </lineage>
</organism>
<evidence type="ECO:0000256" key="9">
    <source>
        <dbReference type="HAMAP-Rule" id="MF_00148"/>
    </source>
</evidence>
<dbReference type="RefSeq" id="WP_251422341.1">
    <property type="nucleotide sequence ID" value="NZ_BAAFQO010000006.1"/>
</dbReference>
<name>A0ABV4D5I3_9LACT</name>
<accession>A0ABV4D5I3</accession>
<dbReference type="NCBIfam" id="TIGR00628">
    <property type="entry name" value="ung"/>
    <property type="match status" value="1"/>
</dbReference>
<feature type="active site" description="Proton acceptor" evidence="9 10">
    <location>
        <position position="62"/>
    </location>
</feature>
<evidence type="ECO:0000256" key="3">
    <source>
        <dbReference type="ARBA" id="ARBA00008184"/>
    </source>
</evidence>
<evidence type="ECO:0000313" key="14">
    <source>
        <dbReference type="Proteomes" id="UP001565242"/>
    </source>
</evidence>
<evidence type="ECO:0000256" key="7">
    <source>
        <dbReference type="ARBA" id="ARBA00022801"/>
    </source>
</evidence>
<keyword evidence="7 9" id="KW-0378">Hydrolase</keyword>
<dbReference type="PROSITE" id="PS00130">
    <property type="entry name" value="U_DNA_GLYCOSYLASE"/>
    <property type="match status" value="1"/>
</dbReference>
<dbReference type="NCBIfam" id="NF003589">
    <property type="entry name" value="PRK05254.1-2"/>
    <property type="match status" value="1"/>
</dbReference>
<dbReference type="NCBIfam" id="NF003592">
    <property type="entry name" value="PRK05254.1-5"/>
    <property type="match status" value="1"/>
</dbReference>
<comment type="subcellular location">
    <subcellularLocation>
        <location evidence="9">Cytoplasm</location>
    </subcellularLocation>
</comment>
<comment type="caution">
    <text evidence="13">The sequence shown here is derived from an EMBL/GenBank/DDBJ whole genome shotgun (WGS) entry which is preliminary data.</text>
</comment>
<evidence type="ECO:0000256" key="4">
    <source>
        <dbReference type="ARBA" id="ARBA00012030"/>
    </source>
</evidence>
<gene>
    <name evidence="9" type="primary">ung</name>
    <name evidence="13" type="ORF">AALM99_00980</name>
</gene>
<dbReference type="InterPro" id="IPR018085">
    <property type="entry name" value="Ura-DNA_Glyclase_AS"/>
</dbReference>
<dbReference type="HAMAP" id="MF_00148">
    <property type="entry name" value="UDG"/>
    <property type="match status" value="1"/>
</dbReference>
<protein>
    <recommendedName>
        <fullName evidence="5 9">Uracil-DNA glycosylase</fullName>
        <shortName evidence="9">UDG</shortName>
        <ecNumber evidence="4 9">3.2.2.27</ecNumber>
    </recommendedName>
</protein>
<sequence length="219" mass="24751">MKKTDWSRPLRERLPEEYFRKIVAFINHAYSQGEVYPPEDKIFRAIELTSLAEVKVVLVGQDPYPQPGKAQGLSFSYPASFVVHRPDSIVNIQKELQSEGFDKRDSDLTHWAEQGVLLLNAVLTVPKLKSNAHKGKIWEPLTDEIIKIASDDDRPKVFLLWGGDARKKARLIDSDKHLIIESAHPSPLSAARGFFGSRPFSRANAFLEQTGQTGIDWSK</sequence>
<evidence type="ECO:0000256" key="1">
    <source>
        <dbReference type="ARBA" id="ARBA00001400"/>
    </source>
</evidence>
<dbReference type="EMBL" id="JBCLSQ010000002">
    <property type="protein sequence ID" value="MEY8537017.1"/>
    <property type="molecule type" value="Genomic_DNA"/>
</dbReference>
<dbReference type="PANTHER" id="PTHR11264:SF0">
    <property type="entry name" value="URACIL-DNA GLYCOSYLASE"/>
    <property type="match status" value="1"/>
</dbReference>
<evidence type="ECO:0000256" key="5">
    <source>
        <dbReference type="ARBA" id="ARBA00018429"/>
    </source>
</evidence>
<reference evidence="13 14" key="1">
    <citation type="submission" date="2024-03" db="EMBL/GenBank/DDBJ databases">
        <title>Mouse gut bacterial collection (mGBC) of GemPharmatech.</title>
        <authorList>
            <person name="He Y."/>
            <person name="Dong L."/>
            <person name="Wu D."/>
            <person name="Gao X."/>
            <person name="Lin Z."/>
        </authorList>
    </citation>
    <scope>NUCLEOTIDE SEQUENCE [LARGE SCALE GENOMIC DNA]</scope>
    <source>
        <strain evidence="13 14">20-218</strain>
    </source>
</reference>
<dbReference type="Proteomes" id="UP001565242">
    <property type="component" value="Unassembled WGS sequence"/>
</dbReference>
<feature type="domain" description="Uracil-DNA glycosylase-like" evidence="12">
    <location>
        <begin position="47"/>
        <end position="207"/>
    </location>
</feature>
<evidence type="ECO:0000259" key="12">
    <source>
        <dbReference type="SMART" id="SM00986"/>
    </source>
</evidence>
<dbReference type="PANTHER" id="PTHR11264">
    <property type="entry name" value="URACIL-DNA GLYCOSYLASE"/>
    <property type="match status" value="1"/>
</dbReference>
<dbReference type="EC" id="3.2.2.27" evidence="4 9"/>
<comment type="similarity">
    <text evidence="3 9 11">Belongs to the uracil-DNA glycosylase (UDG) superfamily. UNG family.</text>
</comment>
<dbReference type="Pfam" id="PF03167">
    <property type="entry name" value="UDG"/>
    <property type="match status" value="1"/>
</dbReference>
<keyword evidence="6 9" id="KW-0227">DNA damage</keyword>
<keyword evidence="9" id="KW-0963">Cytoplasm</keyword>
<dbReference type="NCBIfam" id="NF003588">
    <property type="entry name" value="PRK05254.1-1"/>
    <property type="match status" value="1"/>
</dbReference>
<evidence type="ECO:0000256" key="10">
    <source>
        <dbReference type="PROSITE-ProRule" id="PRU10072"/>
    </source>
</evidence>
<evidence type="ECO:0000313" key="13">
    <source>
        <dbReference type="EMBL" id="MEY8537017.1"/>
    </source>
</evidence>
<dbReference type="SMART" id="SM00986">
    <property type="entry name" value="UDG"/>
    <property type="match status" value="1"/>
</dbReference>
<dbReference type="InterPro" id="IPR002043">
    <property type="entry name" value="UDG_fam1"/>
</dbReference>
<dbReference type="CDD" id="cd10027">
    <property type="entry name" value="UDG-F1-like"/>
    <property type="match status" value="1"/>
</dbReference>
<dbReference type="GO" id="GO:0004844">
    <property type="term" value="F:uracil DNA N-glycosylase activity"/>
    <property type="evidence" value="ECO:0007669"/>
    <property type="project" value="UniProtKB-EC"/>
</dbReference>
<keyword evidence="8 9" id="KW-0234">DNA repair</keyword>
<evidence type="ECO:0000256" key="6">
    <source>
        <dbReference type="ARBA" id="ARBA00022763"/>
    </source>
</evidence>
<keyword evidence="14" id="KW-1185">Reference proteome</keyword>
<comment type="catalytic activity">
    <reaction evidence="1 9 11">
        <text>Hydrolyzes single-stranded DNA or mismatched double-stranded DNA and polynucleotides, releasing free uracil.</text>
        <dbReference type="EC" id="3.2.2.27"/>
    </reaction>
</comment>
<comment type="function">
    <text evidence="2 9 11">Excises uracil residues from the DNA which can arise as a result of misincorporation of dUMP residues by DNA polymerase or due to deamination of cytosine.</text>
</comment>